<reference evidence="2 3" key="1">
    <citation type="submission" date="2016-10" db="EMBL/GenBank/DDBJ databases">
        <authorList>
            <person name="de Groot N.N."/>
        </authorList>
    </citation>
    <scope>NUCLEOTIDE SEQUENCE [LARGE SCALE GENOMIC DNA]</scope>
    <source>
        <strain evidence="2 3">LMG 2247</strain>
    </source>
</reference>
<dbReference type="OrthoDB" id="9093825at2"/>
<keyword evidence="2" id="KW-0223">Dioxygenase</keyword>
<proteinExistence type="predicted"/>
<organism evidence="2 3">
    <name type="scientific">Paraburkholderia phenazinium</name>
    <dbReference type="NCBI Taxonomy" id="60549"/>
    <lineage>
        <taxon>Bacteria</taxon>
        <taxon>Pseudomonadati</taxon>
        <taxon>Pseudomonadota</taxon>
        <taxon>Betaproteobacteria</taxon>
        <taxon>Burkholderiales</taxon>
        <taxon>Burkholderiaceae</taxon>
        <taxon>Paraburkholderia</taxon>
    </lineage>
</organism>
<accession>A0A1G7UA22</accession>
<dbReference type="CDD" id="cd06587">
    <property type="entry name" value="VOC"/>
    <property type="match status" value="1"/>
</dbReference>
<dbReference type="Gene3D" id="3.10.180.10">
    <property type="entry name" value="2,3-Dihydroxybiphenyl 1,2-Dioxygenase, domain 1"/>
    <property type="match status" value="1"/>
</dbReference>
<dbReference type="InterPro" id="IPR029068">
    <property type="entry name" value="Glyas_Bleomycin-R_OHBP_Dase"/>
</dbReference>
<dbReference type="PROSITE" id="PS51819">
    <property type="entry name" value="VOC"/>
    <property type="match status" value="1"/>
</dbReference>
<evidence type="ECO:0000313" key="2">
    <source>
        <dbReference type="EMBL" id="SDG44131.1"/>
    </source>
</evidence>
<dbReference type="InterPro" id="IPR004360">
    <property type="entry name" value="Glyas_Fos-R_dOase_dom"/>
</dbReference>
<dbReference type="AlphaFoldDB" id="A0A1G7UA22"/>
<dbReference type="Proteomes" id="UP000199706">
    <property type="component" value="Unassembled WGS sequence"/>
</dbReference>
<evidence type="ECO:0000313" key="3">
    <source>
        <dbReference type="Proteomes" id="UP000199706"/>
    </source>
</evidence>
<dbReference type="RefSeq" id="WP_090683550.1">
    <property type="nucleotide sequence ID" value="NZ_CADERL010000005.1"/>
</dbReference>
<dbReference type="SUPFAM" id="SSF54593">
    <property type="entry name" value="Glyoxalase/Bleomycin resistance protein/Dihydroxybiphenyl dioxygenase"/>
    <property type="match status" value="1"/>
</dbReference>
<gene>
    <name evidence="2" type="ORF">SAMN05216466_103362</name>
</gene>
<evidence type="ECO:0000259" key="1">
    <source>
        <dbReference type="PROSITE" id="PS51819"/>
    </source>
</evidence>
<dbReference type="GO" id="GO:0051213">
    <property type="term" value="F:dioxygenase activity"/>
    <property type="evidence" value="ECO:0007669"/>
    <property type="project" value="UniProtKB-KW"/>
</dbReference>
<keyword evidence="2" id="KW-0560">Oxidoreductase</keyword>
<sequence>MKLNHLSFPSSDVEATAAFFERYLECKVAPAGSGRFLSRPDFDIVIEHAEGRVDEWPRNFHIGIELPAVDDVQAMYERFVAEGIRMETQLLKHPRGSRFFCWIPGGFLLEVNTRADVAERYRPMFAGGQTLSADSSQ</sequence>
<dbReference type="Pfam" id="PF00903">
    <property type="entry name" value="Glyoxalase"/>
    <property type="match status" value="1"/>
</dbReference>
<protein>
    <submittedName>
        <fullName evidence="2">Glyoxalase/Bleomycin resistance protein/Dioxygenase superfamily protein</fullName>
    </submittedName>
</protein>
<feature type="domain" description="VOC" evidence="1">
    <location>
        <begin position="2"/>
        <end position="114"/>
    </location>
</feature>
<dbReference type="InterPro" id="IPR037523">
    <property type="entry name" value="VOC_core"/>
</dbReference>
<name>A0A1G7UA22_9BURK</name>
<dbReference type="EMBL" id="FNCJ01000003">
    <property type="protein sequence ID" value="SDG44131.1"/>
    <property type="molecule type" value="Genomic_DNA"/>
</dbReference>